<keyword evidence="2" id="KW-1185">Reference proteome</keyword>
<evidence type="ECO:0000313" key="2">
    <source>
        <dbReference type="Proteomes" id="UP000254794"/>
    </source>
</evidence>
<accession>A0A378JSZ8</accession>
<sequence>MKFEFFTKEKMDKNFNKDHFFYLPIVEVLHTEKWYLANTKNIYKHFYTSPDKLMSGERLYINKCLNLSCYKVNLTAEQAAQVEKGTKILNGYRAAVSVAPWQVECRIEFNQFGNIVHQNADYFKNNSNESNVDSNYAV</sequence>
<dbReference type="OrthoDB" id="5639359at2"/>
<dbReference type="Proteomes" id="UP000254794">
    <property type="component" value="Unassembled WGS sequence"/>
</dbReference>
<name>A0A378JSZ8_9GAMM</name>
<organism evidence="1 2">
    <name type="scientific">Legionella busanensis</name>
    <dbReference type="NCBI Taxonomy" id="190655"/>
    <lineage>
        <taxon>Bacteria</taxon>
        <taxon>Pseudomonadati</taxon>
        <taxon>Pseudomonadota</taxon>
        <taxon>Gammaproteobacteria</taxon>
        <taxon>Legionellales</taxon>
        <taxon>Legionellaceae</taxon>
        <taxon>Legionella</taxon>
    </lineage>
</organism>
<protein>
    <submittedName>
        <fullName evidence="1">Uncharacterized protein</fullName>
    </submittedName>
</protein>
<gene>
    <name evidence="1" type="ORF">NCTC13316_01387</name>
</gene>
<evidence type="ECO:0000313" key="1">
    <source>
        <dbReference type="EMBL" id="STX51292.1"/>
    </source>
</evidence>
<proteinExistence type="predicted"/>
<reference evidence="1 2" key="1">
    <citation type="submission" date="2018-06" db="EMBL/GenBank/DDBJ databases">
        <authorList>
            <consortium name="Pathogen Informatics"/>
            <person name="Doyle S."/>
        </authorList>
    </citation>
    <scope>NUCLEOTIDE SEQUENCE [LARGE SCALE GENOMIC DNA]</scope>
    <source>
        <strain evidence="1 2">NCTC13316</strain>
    </source>
</reference>
<dbReference type="AlphaFoldDB" id="A0A378JSZ8"/>
<dbReference type="RefSeq" id="WP_115330938.1">
    <property type="nucleotide sequence ID" value="NZ_CAAAHP010000001.1"/>
</dbReference>
<dbReference type="EMBL" id="UGOD01000001">
    <property type="protein sequence ID" value="STX51292.1"/>
    <property type="molecule type" value="Genomic_DNA"/>
</dbReference>